<comment type="caution">
    <text evidence="2">The sequence shown here is derived from an EMBL/GenBank/DDBJ whole genome shotgun (WGS) entry which is preliminary data.</text>
</comment>
<feature type="region of interest" description="Disordered" evidence="1">
    <location>
        <begin position="35"/>
        <end position="99"/>
    </location>
</feature>
<evidence type="ECO:0000313" key="3">
    <source>
        <dbReference type="Proteomes" id="UP000433876"/>
    </source>
</evidence>
<evidence type="ECO:0000256" key="1">
    <source>
        <dbReference type="SAM" id="MobiDB-lite"/>
    </source>
</evidence>
<gene>
    <name evidence="2" type="ORF">SMACR_06708</name>
</gene>
<accession>A0A8S8ZX97</accession>
<proteinExistence type="predicted"/>
<dbReference type="EMBL" id="NMPR01000047">
    <property type="protein sequence ID" value="KAA8632865.1"/>
    <property type="molecule type" value="Genomic_DNA"/>
</dbReference>
<organism evidence="2 3">
    <name type="scientific">Sordaria macrospora</name>
    <dbReference type="NCBI Taxonomy" id="5147"/>
    <lineage>
        <taxon>Eukaryota</taxon>
        <taxon>Fungi</taxon>
        <taxon>Dikarya</taxon>
        <taxon>Ascomycota</taxon>
        <taxon>Pezizomycotina</taxon>
        <taxon>Sordariomycetes</taxon>
        <taxon>Sordariomycetidae</taxon>
        <taxon>Sordariales</taxon>
        <taxon>Sordariaceae</taxon>
        <taxon>Sordaria</taxon>
    </lineage>
</organism>
<dbReference type="OMA" id="QYDWENP"/>
<name>A0A8S8ZX97_SORMA</name>
<sequence length="99" mass="11207">MIRTTNNCGSSLFTTEEMVNNYMSFTGLAQYCWKTPTMIDGPDDPDPKSANKKQARGTIQYGPDEEDPRQAEEPQRRFMSIFLDGDSGYEGSRKSSPRK</sequence>
<evidence type="ECO:0000313" key="2">
    <source>
        <dbReference type="EMBL" id="KAA8632865.1"/>
    </source>
</evidence>
<protein>
    <submittedName>
        <fullName evidence="2">Uncharacterized protein</fullName>
    </submittedName>
</protein>
<dbReference type="Proteomes" id="UP000433876">
    <property type="component" value="Unassembled WGS sequence"/>
</dbReference>
<reference evidence="2 3" key="1">
    <citation type="submission" date="2017-07" db="EMBL/GenBank/DDBJ databases">
        <title>Genome sequence of the Sordaria macrospora wild type strain R19027.</title>
        <authorList>
            <person name="Nowrousian M."/>
            <person name="Teichert I."/>
            <person name="Kueck U."/>
        </authorList>
    </citation>
    <scope>NUCLEOTIDE SEQUENCE [LARGE SCALE GENOMIC DNA]</scope>
    <source>
        <strain evidence="2 3">R19027</strain>
        <tissue evidence="2">Mycelium</tissue>
    </source>
</reference>
<dbReference type="VEuPathDB" id="FungiDB:SMAC_06708"/>
<dbReference type="AlphaFoldDB" id="A0A8S8ZX97"/>